<sequence length="310" mass="32135">MSAGPSGGDPPTLLVAGGARVDAGKTTFSTGLLATLAARTGDAVGVKPRAGNDYWFDHDDVRIATGSGRLYGKDARKLAAASTRALAAGDERAAGDDVAGHGAVTPESINPLHRLWRPTPGRTGMLGESDRTFLCDRVAPAGDDTGSRFVLNGPAADAGLIPESLRARLPLSEATRVDDVTELDAVTAETYLPAFERLADRVDGATVPVVVESYGDVAAPLSAEYDAVAVVEPGRARIYAGDRYRRARAVASGSPREGSLEEHTGTVTGMIEPLSTVPLPAVAGEERGDPTIVADRYEPAYEALLDAASA</sequence>
<dbReference type="EMBL" id="JBHSKV010000007">
    <property type="protein sequence ID" value="MFC5133938.1"/>
    <property type="molecule type" value="Genomic_DNA"/>
</dbReference>
<name>A0ABD5QPC5_9EURY</name>
<organism evidence="1 2">
    <name type="scientific">Halorubrum glutamatedens</name>
    <dbReference type="NCBI Taxonomy" id="2707018"/>
    <lineage>
        <taxon>Archaea</taxon>
        <taxon>Methanobacteriati</taxon>
        <taxon>Methanobacteriota</taxon>
        <taxon>Stenosarchaea group</taxon>
        <taxon>Halobacteria</taxon>
        <taxon>Halobacteriales</taxon>
        <taxon>Haloferacaceae</taxon>
        <taxon>Halorubrum</taxon>
    </lineage>
</organism>
<dbReference type="RefSeq" id="WP_122104240.1">
    <property type="nucleotide sequence ID" value="NZ_JBHSKV010000007.1"/>
</dbReference>
<protein>
    <submittedName>
        <fullName evidence="1">ATPase</fullName>
    </submittedName>
</protein>
<proteinExistence type="predicted"/>
<evidence type="ECO:0000313" key="1">
    <source>
        <dbReference type="EMBL" id="MFC5133938.1"/>
    </source>
</evidence>
<accession>A0ABD5QPC5</accession>
<dbReference type="AlphaFoldDB" id="A0ABD5QPC5"/>
<reference evidence="1 2" key="1">
    <citation type="journal article" date="2019" name="Int. J. Syst. Evol. Microbiol.">
        <title>The Global Catalogue of Microorganisms (GCM) 10K type strain sequencing project: providing services to taxonomists for standard genome sequencing and annotation.</title>
        <authorList>
            <consortium name="The Broad Institute Genomics Platform"/>
            <consortium name="The Broad Institute Genome Sequencing Center for Infectious Disease"/>
            <person name="Wu L."/>
            <person name="Ma J."/>
        </authorList>
    </citation>
    <scope>NUCLEOTIDE SEQUENCE [LARGE SCALE GENOMIC DNA]</scope>
    <source>
        <strain evidence="1 2">CGMCC 1.16026</strain>
    </source>
</reference>
<gene>
    <name evidence="1" type="ORF">ACFPJA_04280</name>
</gene>
<comment type="caution">
    <text evidence="1">The sequence shown here is derived from an EMBL/GenBank/DDBJ whole genome shotgun (WGS) entry which is preliminary data.</text>
</comment>
<evidence type="ECO:0000313" key="2">
    <source>
        <dbReference type="Proteomes" id="UP001596145"/>
    </source>
</evidence>
<keyword evidence="2" id="KW-1185">Reference proteome</keyword>
<dbReference type="Proteomes" id="UP001596145">
    <property type="component" value="Unassembled WGS sequence"/>
</dbReference>